<proteinExistence type="inferred from homology"/>
<evidence type="ECO:0000313" key="4">
    <source>
        <dbReference type="Proteomes" id="UP001156601"/>
    </source>
</evidence>
<reference evidence="3" key="1">
    <citation type="journal article" date="2014" name="Int. J. Syst. Evol. Microbiol.">
        <title>Complete genome sequence of Corynebacterium casei LMG S-19264T (=DSM 44701T), isolated from a smear-ripened cheese.</title>
        <authorList>
            <consortium name="US DOE Joint Genome Institute (JGI-PGF)"/>
            <person name="Walter F."/>
            <person name="Albersmeier A."/>
            <person name="Kalinowski J."/>
            <person name="Ruckert C."/>
        </authorList>
    </citation>
    <scope>NUCLEOTIDE SEQUENCE</scope>
    <source>
        <strain evidence="3">NBRC 110023</strain>
    </source>
</reference>
<feature type="domain" description="5'-Nucleotidase C-terminal" evidence="2">
    <location>
        <begin position="316"/>
        <end position="460"/>
    </location>
</feature>
<dbReference type="Gene3D" id="3.60.21.10">
    <property type="match status" value="1"/>
</dbReference>
<dbReference type="GO" id="GO:0009166">
    <property type="term" value="P:nucleotide catabolic process"/>
    <property type="evidence" value="ECO:0007669"/>
    <property type="project" value="InterPro"/>
</dbReference>
<dbReference type="RefSeq" id="WP_284215530.1">
    <property type="nucleotide sequence ID" value="NZ_BSOT01000002.1"/>
</dbReference>
<dbReference type="PRINTS" id="PR01607">
    <property type="entry name" value="APYRASEFAMLY"/>
</dbReference>
<keyword evidence="1" id="KW-0547">Nucleotide-binding</keyword>
<dbReference type="GO" id="GO:0016787">
    <property type="term" value="F:hydrolase activity"/>
    <property type="evidence" value="ECO:0007669"/>
    <property type="project" value="UniProtKB-KW"/>
</dbReference>
<keyword evidence="1" id="KW-0378">Hydrolase</keyword>
<dbReference type="Pfam" id="PF02872">
    <property type="entry name" value="5_nucleotid_C"/>
    <property type="match status" value="1"/>
</dbReference>
<dbReference type="SUPFAM" id="SSF56300">
    <property type="entry name" value="Metallo-dependent phosphatases"/>
    <property type="match status" value="1"/>
</dbReference>
<dbReference type="InterPro" id="IPR029052">
    <property type="entry name" value="Metallo-depent_PP-like"/>
</dbReference>
<evidence type="ECO:0000313" key="3">
    <source>
        <dbReference type="EMBL" id="GLR69203.1"/>
    </source>
</evidence>
<comment type="caution">
    <text evidence="3">The sequence shown here is derived from an EMBL/GenBank/DDBJ whole genome shotgun (WGS) entry which is preliminary data.</text>
</comment>
<gene>
    <name evidence="3" type="ORF">GCM10007852_01110</name>
</gene>
<dbReference type="PANTHER" id="PTHR11575:SF24">
    <property type="entry name" value="5'-NUCLEOTIDASE"/>
    <property type="match status" value="1"/>
</dbReference>
<keyword evidence="4" id="KW-1185">Reference proteome</keyword>
<keyword evidence="1" id="KW-0732">Signal</keyword>
<accession>A0AA37SZ27</accession>
<dbReference type="InterPro" id="IPR008334">
    <property type="entry name" value="5'-Nucleotdase_C"/>
</dbReference>
<feature type="signal peptide" evidence="1">
    <location>
        <begin position="1"/>
        <end position="31"/>
    </location>
</feature>
<dbReference type="InterPro" id="IPR036907">
    <property type="entry name" value="5'-Nucleotdase_C_sf"/>
</dbReference>
<dbReference type="EMBL" id="BSOT01000002">
    <property type="protein sequence ID" value="GLR69203.1"/>
    <property type="molecule type" value="Genomic_DNA"/>
</dbReference>
<dbReference type="Proteomes" id="UP001156601">
    <property type="component" value="Unassembled WGS sequence"/>
</dbReference>
<dbReference type="Gene3D" id="3.90.780.10">
    <property type="entry name" value="5'-Nucleotidase, C-terminal domain"/>
    <property type="match status" value="1"/>
</dbReference>
<sequence length="504" mass="55985">MRAFILCSTMRFYVSCIVAFGLCCFTQLGNAKDFNIVFSADMPAISDRESGRYAELASFIKQEREKDKDMFFIYGGGSLGPSAMSGFDRGSHIIDILNSIEPDAMGITKREFSYREDELSARAYEAAFPLISSNTADKRIGDGLEGLVDSVIIEKSDKKLGFISILSERVISEYLLEYTNILDPKSIVKQQASYLRNQGADIIVLHLSFPFDFVGDFLNRNIVDLAFLSDTRIRESTAPSYFSHERFFHLNSAGHAIVSVVDTGSKLRVKESVDVDLLTFSKSKNIQLQVDAYQLRVDRLLNQQIGYWRNAYSTIRADVRTKENAFGNFVVDAMKQATKADIAFLNGGSFRGDVNYAAQSVITRKQIATELPFRSRLVVIRVTGEELLQALESGLSEFESYQGRFPQIAGMKVTFDSDNAVGERVISVSVKGKALDMDKQYRLATSDYIASGGDGYSILASIEKSKEDVVSPILISDLVIRNIRSKKGVDNTTDGRLVNLSGGK</sequence>
<reference evidence="3" key="2">
    <citation type="submission" date="2023-01" db="EMBL/GenBank/DDBJ databases">
        <title>Draft genome sequence of Agaribacter marinus strain NBRC 110023.</title>
        <authorList>
            <person name="Sun Q."/>
            <person name="Mori K."/>
        </authorList>
    </citation>
    <scope>NUCLEOTIDE SEQUENCE</scope>
    <source>
        <strain evidence="3">NBRC 110023</strain>
    </source>
</reference>
<comment type="similarity">
    <text evidence="1">Belongs to the 5'-nucleotidase family.</text>
</comment>
<feature type="chain" id="PRO_5041480720" evidence="1">
    <location>
        <begin position="32"/>
        <end position="504"/>
    </location>
</feature>
<protein>
    <submittedName>
        <fullName evidence="3">Multifunctional 2',3'-cyclic-nucleotide 2'-phosphodiesterase/5'-nucleotidase/3'-nucleotidase</fullName>
    </submittedName>
</protein>
<evidence type="ECO:0000256" key="1">
    <source>
        <dbReference type="RuleBase" id="RU362119"/>
    </source>
</evidence>
<dbReference type="GO" id="GO:0000166">
    <property type="term" value="F:nucleotide binding"/>
    <property type="evidence" value="ECO:0007669"/>
    <property type="project" value="UniProtKB-KW"/>
</dbReference>
<dbReference type="InterPro" id="IPR006179">
    <property type="entry name" value="5_nucleotidase/apyrase"/>
</dbReference>
<organism evidence="3 4">
    <name type="scientific">Agaribacter marinus</name>
    <dbReference type="NCBI Taxonomy" id="1431249"/>
    <lineage>
        <taxon>Bacteria</taxon>
        <taxon>Pseudomonadati</taxon>
        <taxon>Pseudomonadota</taxon>
        <taxon>Gammaproteobacteria</taxon>
        <taxon>Alteromonadales</taxon>
        <taxon>Alteromonadaceae</taxon>
        <taxon>Agaribacter</taxon>
    </lineage>
</organism>
<evidence type="ECO:0000259" key="2">
    <source>
        <dbReference type="Pfam" id="PF02872"/>
    </source>
</evidence>
<dbReference type="SUPFAM" id="SSF55816">
    <property type="entry name" value="5'-nucleotidase (syn. UDP-sugar hydrolase), C-terminal domain"/>
    <property type="match status" value="1"/>
</dbReference>
<dbReference type="AlphaFoldDB" id="A0AA37SZ27"/>
<dbReference type="PANTHER" id="PTHR11575">
    <property type="entry name" value="5'-NUCLEOTIDASE-RELATED"/>
    <property type="match status" value="1"/>
</dbReference>
<name>A0AA37SZ27_9ALTE</name>